<dbReference type="InterPro" id="IPR036388">
    <property type="entry name" value="WH-like_DNA-bd_sf"/>
</dbReference>
<organism evidence="9 10">
    <name type="scientific">Tagetes erecta</name>
    <name type="common">African marigold</name>
    <dbReference type="NCBI Taxonomy" id="13708"/>
    <lineage>
        <taxon>Eukaryota</taxon>
        <taxon>Viridiplantae</taxon>
        <taxon>Streptophyta</taxon>
        <taxon>Embryophyta</taxon>
        <taxon>Tracheophyta</taxon>
        <taxon>Spermatophyta</taxon>
        <taxon>Magnoliopsida</taxon>
        <taxon>eudicotyledons</taxon>
        <taxon>Gunneridae</taxon>
        <taxon>Pentapetalae</taxon>
        <taxon>asterids</taxon>
        <taxon>campanulids</taxon>
        <taxon>Asterales</taxon>
        <taxon>Asteraceae</taxon>
        <taxon>Asteroideae</taxon>
        <taxon>Heliantheae alliance</taxon>
        <taxon>Tageteae</taxon>
        <taxon>Tagetes</taxon>
    </lineage>
</organism>
<reference evidence="9" key="1">
    <citation type="journal article" date="2023" name="bioRxiv">
        <title>Improved chromosome-level genome assembly for marigold (Tagetes erecta).</title>
        <authorList>
            <person name="Jiang F."/>
            <person name="Yuan L."/>
            <person name="Wang S."/>
            <person name="Wang H."/>
            <person name="Xu D."/>
            <person name="Wang A."/>
            <person name="Fan W."/>
        </authorList>
    </citation>
    <scope>NUCLEOTIDE SEQUENCE</scope>
    <source>
        <strain evidence="9">WSJ</strain>
        <tissue evidence="9">Leaf</tissue>
    </source>
</reference>
<feature type="domain" description="AAA+ ATPase" evidence="8">
    <location>
        <begin position="176"/>
        <end position="294"/>
    </location>
</feature>
<dbReference type="SMART" id="SM00382">
    <property type="entry name" value="AAA"/>
    <property type="match status" value="1"/>
</dbReference>
<dbReference type="PANTHER" id="PTHR33463">
    <property type="entry name" value="NB-ARC DOMAIN-CONTAINING PROTEIN-RELATED"/>
    <property type="match status" value="1"/>
</dbReference>
<proteinExistence type="inferred from homology"/>
<comment type="similarity">
    <text evidence="1">Belongs to the disease resistance NB-LRR family.</text>
</comment>
<accession>A0AAD8NEA4</accession>
<dbReference type="InterPro" id="IPR027417">
    <property type="entry name" value="P-loop_NTPase"/>
</dbReference>
<evidence type="ECO:0000313" key="9">
    <source>
        <dbReference type="EMBL" id="KAK1412695.1"/>
    </source>
</evidence>
<evidence type="ECO:0000256" key="3">
    <source>
        <dbReference type="ARBA" id="ARBA00022737"/>
    </source>
</evidence>
<dbReference type="InterPro" id="IPR055414">
    <property type="entry name" value="LRR_R13L4/SHOC2-like"/>
</dbReference>
<dbReference type="SUPFAM" id="SSF52058">
    <property type="entry name" value="L domain-like"/>
    <property type="match status" value="1"/>
</dbReference>
<evidence type="ECO:0000313" key="10">
    <source>
        <dbReference type="Proteomes" id="UP001229421"/>
    </source>
</evidence>
<dbReference type="Gene3D" id="1.10.10.10">
    <property type="entry name" value="Winged helix-like DNA-binding domain superfamily/Winged helix DNA-binding domain"/>
    <property type="match status" value="1"/>
</dbReference>
<dbReference type="Pfam" id="PF23247">
    <property type="entry name" value="LRR_RPS2"/>
    <property type="match status" value="1"/>
</dbReference>
<dbReference type="GO" id="GO:0043531">
    <property type="term" value="F:ADP binding"/>
    <property type="evidence" value="ECO:0007669"/>
    <property type="project" value="InterPro"/>
</dbReference>
<dbReference type="AlphaFoldDB" id="A0AAD8NEA4"/>
<dbReference type="PRINTS" id="PR00364">
    <property type="entry name" value="DISEASERSIST"/>
</dbReference>
<dbReference type="InterPro" id="IPR003593">
    <property type="entry name" value="AAA+_ATPase"/>
</dbReference>
<dbReference type="InterPro" id="IPR001611">
    <property type="entry name" value="Leu-rich_rpt"/>
</dbReference>
<dbReference type="PANTHER" id="PTHR33463:SF198">
    <property type="entry name" value="RPP4C3"/>
    <property type="match status" value="1"/>
</dbReference>
<sequence length="973" mass="110152">MGEVFSCLGAVVGDTLFGVAKKEISQIWNYIEHVENLKNEVDNLKHMNERIQQLVYLAKHEGKVLVIGVEDWINKADAHIYEATKFINEEAASKKTCFDSRLCVNLCKLRRYGKMATKVMSVVIQHRKYGECFETCVSYLAPIPGFSDLYQRKDLDKIDSQKSTLKKIIEAIEDEKIQIVGINGLGGVGKTTLASEVAAEMKNEFEDIVFIPVSKTIDAKMIQEKVQIAARKILNGKKVLIILDDVWEELKLSELGIPCGSDNMVNCKILLTSRSRDVCDAMNAQKNISVNPLDEKEAWILFGRVVGRSEWDDDTFKKVAVEIVHECSGLPLFVQAVGKALKNKEINIWKAALRRLQAPIDGDVTYKREGMLQLKLSYDYLEDEVAKSCFLLCSMFPEDGTISLKRLTYYGLALGMLNNPHSIQDAKDKVQLAVESLKSSFLLLPEDRFSFLILPEEEVYFKMHDLVREMALFVASKDDSKFLVLSGKCLTECPPIDSLESYKKISLMQNKLSKLPDYEIHFPHLDCFLVQNNKLSNVPDEFFGGMKELKVLDMSSNNISSLPHSLTLLTKLRTLDLSSNKSLNEISIIGDLTCLQILKLRSTAITKIPEEIGNLTKLRLLDVYYCAHLSYVTPGVLSKLTWLEELYVMLSHEEEGSCNFFAELSELKLLKILHLKLPKFHPIPKNAHFETLTEFNIAKPVDGNTGYKRSLHVSQSSFPFNLPTIKLIQASEALELSDITDLDNIMPDLYQEDFKDLKHMFLISCGNVTSLIKPRELGQSSSKTKEQLVFSQLKSISLMHMSSLEYLWDRPHQYIRFSNLARIDISHCPSLLELFPISAAQGLVNLRVFSIADCKSLVVVISAGDHETRLIKPETCIVLSVTKIYLYQLPKFESFYSGHSTIRYPSLNMIEVTDCRSMKTWSYGKSYMPKIKFDREVPINDSTNAAQHLMNGCLLYGSDARKDLISSAPAQFK</sequence>
<dbReference type="Pfam" id="PF23598">
    <property type="entry name" value="LRR_14"/>
    <property type="match status" value="1"/>
</dbReference>
<evidence type="ECO:0000256" key="1">
    <source>
        <dbReference type="ARBA" id="ARBA00008894"/>
    </source>
</evidence>
<gene>
    <name evidence="9" type="ORF">QVD17_34149</name>
</gene>
<evidence type="ECO:0000256" key="5">
    <source>
        <dbReference type="ARBA" id="ARBA00022821"/>
    </source>
</evidence>
<feature type="coiled-coil region" evidence="7">
    <location>
        <begin position="27"/>
        <end position="54"/>
    </location>
</feature>
<name>A0AAD8NEA4_TARER</name>
<dbReference type="GO" id="GO:0051707">
    <property type="term" value="P:response to other organism"/>
    <property type="evidence" value="ECO:0007669"/>
    <property type="project" value="UniProtKB-ARBA"/>
</dbReference>
<evidence type="ECO:0000256" key="6">
    <source>
        <dbReference type="ARBA" id="ARBA00022840"/>
    </source>
</evidence>
<dbReference type="InterPro" id="IPR002182">
    <property type="entry name" value="NB-ARC"/>
</dbReference>
<comment type="caution">
    <text evidence="9">The sequence shown here is derived from an EMBL/GenBank/DDBJ whole genome shotgun (WGS) entry which is preliminary data.</text>
</comment>
<dbReference type="InterPro" id="IPR057135">
    <property type="entry name" value="At4g27190-like_LRR"/>
</dbReference>
<dbReference type="Proteomes" id="UP001229421">
    <property type="component" value="Unassembled WGS sequence"/>
</dbReference>
<keyword evidence="2" id="KW-0433">Leucine-rich repeat</keyword>
<dbReference type="Gene3D" id="3.80.10.10">
    <property type="entry name" value="Ribonuclease Inhibitor"/>
    <property type="match status" value="2"/>
</dbReference>
<evidence type="ECO:0000256" key="4">
    <source>
        <dbReference type="ARBA" id="ARBA00022741"/>
    </source>
</evidence>
<keyword evidence="6" id="KW-0067">ATP-binding</keyword>
<dbReference type="Gene3D" id="1.10.8.430">
    <property type="entry name" value="Helical domain of apoptotic protease-activating factors"/>
    <property type="match status" value="1"/>
</dbReference>
<keyword evidence="10" id="KW-1185">Reference proteome</keyword>
<keyword evidence="4" id="KW-0547">Nucleotide-binding</keyword>
<dbReference type="FunFam" id="1.10.10.10:FF:000322">
    <property type="entry name" value="Probable disease resistance protein At1g63360"/>
    <property type="match status" value="1"/>
</dbReference>
<dbReference type="PROSITE" id="PS51450">
    <property type="entry name" value="LRR"/>
    <property type="match status" value="2"/>
</dbReference>
<dbReference type="InterPro" id="IPR050905">
    <property type="entry name" value="Plant_NBS-LRR"/>
</dbReference>
<dbReference type="InterPro" id="IPR032675">
    <property type="entry name" value="LRR_dom_sf"/>
</dbReference>
<dbReference type="InterPro" id="IPR042197">
    <property type="entry name" value="Apaf_helical"/>
</dbReference>
<keyword evidence="5" id="KW-0611">Plant defense</keyword>
<dbReference type="InterPro" id="IPR003591">
    <property type="entry name" value="Leu-rich_rpt_typical-subtyp"/>
</dbReference>
<keyword evidence="7" id="KW-0175">Coiled coil</keyword>
<dbReference type="SUPFAM" id="SSF52540">
    <property type="entry name" value="P-loop containing nucleoside triphosphate hydrolases"/>
    <property type="match status" value="1"/>
</dbReference>
<evidence type="ECO:0000256" key="2">
    <source>
        <dbReference type="ARBA" id="ARBA00022614"/>
    </source>
</evidence>
<dbReference type="EMBL" id="JAUHHV010000009">
    <property type="protein sequence ID" value="KAK1412695.1"/>
    <property type="molecule type" value="Genomic_DNA"/>
</dbReference>
<protein>
    <recommendedName>
        <fullName evidence="8">AAA+ ATPase domain-containing protein</fullName>
    </recommendedName>
</protein>
<dbReference type="Gene3D" id="3.40.50.300">
    <property type="entry name" value="P-loop containing nucleotide triphosphate hydrolases"/>
    <property type="match status" value="1"/>
</dbReference>
<dbReference type="Pfam" id="PF00931">
    <property type="entry name" value="NB-ARC"/>
    <property type="match status" value="1"/>
</dbReference>
<dbReference type="Pfam" id="PF13855">
    <property type="entry name" value="LRR_8"/>
    <property type="match status" value="1"/>
</dbReference>
<dbReference type="SMART" id="SM00369">
    <property type="entry name" value="LRR_TYP"/>
    <property type="match status" value="3"/>
</dbReference>
<keyword evidence="3" id="KW-0677">Repeat</keyword>
<evidence type="ECO:0000259" key="8">
    <source>
        <dbReference type="SMART" id="SM00382"/>
    </source>
</evidence>
<dbReference type="GO" id="GO:0005524">
    <property type="term" value="F:ATP binding"/>
    <property type="evidence" value="ECO:0007669"/>
    <property type="project" value="UniProtKB-KW"/>
</dbReference>
<evidence type="ECO:0000256" key="7">
    <source>
        <dbReference type="SAM" id="Coils"/>
    </source>
</evidence>
<dbReference type="GO" id="GO:0006952">
    <property type="term" value="P:defense response"/>
    <property type="evidence" value="ECO:0007669"/>
    <property type="project" value="UniProtKB-KW"/>
</dbReference>